<dbReference type="AlphaFoldDB" id="X1V920"/>
<dbReference type="InterPro" id="IPR012337">
    <property type="entry name" value="RNaseH-like_sf"/>
</dbReference>
<gene>
    <name evidence="3" type="ORF">S12H4_32055</name>
</gene>
<sequence length="142" mass="16442">WKKTSALEIDMEGKKGVIYFEDGEVINGEYENLVGEKAVLKLITLNRGKISVKKSKRWRKKGWMRTVDKPAENADLWEQLLNLNEKHNVEFSWVKGHAGNRENERCDRLASQAAGKKKNLSRDTAYETGQTKVTEKRTFWSK</sequence>
<feature type="region of interest" description="Disordered" evidence="1">
    <location>
        <begin position="102"/>
        <end position="137"/>
    </location>
</feature>
<dbReference type="GO" id="GO:0004523">
    <property type="term" value="F:RNA-DNA hybrid ribonuclease activity"/>
    <property type="evidence" value="ECO:0007669"/>
    <property type="project" value="InterPro"/>
</dbReference>
<reference evidence="3" key="1">
    <citation type="journal article" date="2014" name="Front. Microbiol.">
        <title>High frequency of phylogenetically diverse reductive dehalogenase-homologous genes in deep subseafloor sedimentary metagenomes.</title>
        <authorList>
            <person name="Kawai M."/>
            <person name="Futagami T."/>
            <person name="Toyoda A."/>
            <person name="Takaki Y."/>
            <person name="Nishi S."/>
            <person name="Hori S."/>
            <person name="Arai W."/>
            <person name="Tsubouchi T."/>
            <person name="Morono Y."/>
            <person name="Uchiyama I."/>
            <person name="Ito T."/>
            <person name="Fujiyama A."/>
            <person name="Inagaki F."/>
            <person name="Takami H."/>
        </authorList>
    </citation>
    <scope>NUCLEOTIDE SEQUENCE</scope>
    <source>
        <strain evidence="3">Expedition CK06-06</strain>
    </source>
</reference>
<dbReference type="GO" id="GO:0003676">
    <property type="term" value="F:nucleic acid binding"/>
    <property type="evidence" value="ECO:0007669"/>
    <property type="project" value="InterPro"/>
</dbReference>
<feature type="non-terminal residue" evidence="3">
    <location>
        <position position="1"/>
    </location>
</feature>
<evidence type="ECO:0000259" key="2">
    <source>
        <dbReference type="PROSITE" id="PS50879"/>
    </source>
</evidence>
<proteinExistence type="predicted"/>
<dbReference type="SUPFAM" id="SSF53098">
    <property type="entry name" value="Ribonuclease H-like"/>
    <property type="match status" value="1"/>
</dbReference>
<comment type="caution">
    <text evidence="3">The sequence shown here is derived from an EMBL/GenBank/DDBJ whole genome shotgun (WGS) entry which is preliminary data.</text>
</comment>
<evidence type="ECO:0000313" key="3">
    <source>
        <dbReference type="EMBL" id="GAJ01880.1"/>
    </source>
</evidence>
<dbReference type="Pfam" id="PF00075">
    <property type="entry name" value="RNase_H"/>
    <property type="match status" value="1"/>
</dbReference>
<dbReference type="InterPro" id="IPR036397">
    <property type="entry name" value="RNaseH_sf"/>
</dbReference>
<name>X1V920_9ZZZZ</name>
<dbReference type="Gene3D" id="3.30.420.10">
    <property type="entry name" value="Ribonuclease H-like superfamily/Ribonuclease H"/>
    <property type="match status" value="1"/>
</dbReference>
<accession>X1V920</accession>
<dbReference type="EMBL" id="BARW01018760">
    <property type="protein sequence ID" value="GAJ01880.1"/>
    <property type="molecule type" value="Genomic_DNA"/>
</dbReference>
<dbReference type="InterPro" id="IPR002156">
    <property type="entry name" value="RNaseH_domain"/>
</dbReference>
<evidence type="ECO:0000256" key="1">
    <source>
        <dbReference type="SAM" id="MobiDB-lite"/>
    </source>
</evidence>
<protein>
    <recommendedName>
        <fullName evidence="2">RNase H type-1 domain-containing protein</fullName>
    </recommendedName>
</protein>
<dbReference type="PROSITE" id="PS50879">
    <property type="entry name" value="RNASE_H_1"/>
    <property type="match status" value="1"/>
</dbReference>
<feature type="domain" description="RNase H type-1" evidence="2">
    <location>
        <begin position="1"/>
        <end position="115"/>
    </location>
</feature>
<organism evidence="3">
    <name type="scientific">marine sediment metagenome</name>
    <dbReference type="NCBI Taxonomy" id="412755"/>
    <lineage>
        <taxon>unclassified sequences</taxon>
        <taxon>metagenomes</taxon>
        <taxon>ecological metagenomes</taxon>
    </lineage>
</organism>